<gene>
    <name evidence="6" type="ORF">VP1G_01520</name>
</gene>
<feature type="compositionally biased region" description="Acidic residues" evidence="5">
    <location>
        <begin position="1728"/>
        <end position="1737"/>
    </location>
</feature>
<dbReference type="PANTHER" id="PTHR24178">
    <property type="entry name" value="MOLTING PROTEIN MLT-4"/>
    <property type="match status" value="1"/>
</dbReference>
<dbReference type="SMART" id="SM00248">
    <property type="entry name" value="ANK"/>
    <property type="match status" value="11"/>
</dbReference>
<evidence type="ECO:0000256" key="1">
    <source>
        <dbReference type="ARBA" id="ARBA00022737"/>
    </source>
</evidence>
<dbReference type="Gene3D" id="1.25.40.20">
    <property type="entry name" value="Ankyrin repeat-containing domain"/>
    <property type="match status" value="4"/>
</dbReference>
<dbReference type="PROSITE" id="PS50297">
    <property type="entry name" value="ANK_REP_REGION"/>
    <property type="match status" value="3"/>
</dbReference>
<dbReference type="PRINTS" id="PR01415">
    <property type="entry name" value="ANKYRIN"/>
</dbReference>
<dbReference type="Pfam" id="PF00023">
    <property type="entry name" value="Ank"/>
    <property type="match status" value="2"/>
</dbReference>
<dbReference type="EMBL" id="KN714671">
    <property type="protein sequence ID" value="KUI53895.1"/>
    <property type="molecule type" value="Genomic_DNA"/>
</dbReference>
<feature type="compositionally biased region" description="Polar residues" evidence="5">
    <location>
        <begin position="614"/>
        <end position="623"/>
    </location>
</feature>
<feature type="repeat" description="ANK" evidence="3">
    <location>
        <begin position="535"/>
        <end position="567"/>
    </location>
</feature>
<reference evidence="7" key="1">
    <citation type="submission" date="2014-12" db="EMBL/GenBank/DDBJ databases">
        <title>Genome Sequence of Valsa Canker Pathogens Uncovers a Specific Adaption of Colonization on Woody Bark.</title>
        <authorList>
            <person name="Yin Z."/>
            <person name="Liu H."/>
            <person name="Gao X."/>
            <person name="Li Z."/>
            <person name="Song N."/>
            <person name="Ke X."/>
            <person name="Dai Q."/>
            <person name="Wu Y."/>
            <person name="Sun Y."/>
            <person name="Xu J.-R."/>
            <person name="Kang Z.K."/>
            <person name="Wang L."/>
            <person name="Huang L."/>
        </authorList>
    </citation>
    <scope>NUCLEOTIDE SEQUENCE [LARGE SCALE GENOMIC DNA]</scope>
    <source>
        <strain evidence="7">SXYL134</strain>
    </source>
</reference>
<keyword evidence="7" id="KW-1185">Reference proteome</keyword>
<keyword evidence="4" id="KW-0175">Coiled coil</keyword>
<accession>A0A194UQE4</accession>
<evidence type="ECO:0000256" key="3">
    <source>
        <dbReference type="PROSITE-ProRule" id="PRU00023"/>
    </source>
</evidence>
<sequence>MSSLDLPQLPVPHEELVRHISKHPDVSMVDLIEPYRQYEAHLRQAYAQNPSHEVLKNENLNILPLFTADTPDIQVRARDLDAEPQSEKDRYIMTLPDEQRRPNGSPAVVQSLKEFRRNFNVFSESSLVDLDWDNVIAAGSSVINCVLPVPEEYRTSKRALRQYYHEKFCPASDVDLFLYGMTEEEAIEKISQIETKIKDSILTETTTIRTKHAITICSQYPTRHVQIVLRIYKDISEILTGFDIDCSGAAYDGKQVYCTPRALQSYITQINHIDLSRRSPSYENRLSKYSHRGFEVYWPGLNRSRIDPTIFERSFQRTLGLARLLVLERLPTSSAREQYLAKRREERGRPPLNNQRYFRHLGGNIKDAHEDEVAEWVNEDEVSNYHTFTLPYGVNFHAKKIEKFCYTKDLLLNAEWNQPKDRDVYLHRHPVFFGDFNDVKGDCCGFCPKPVTDEEKEVYEEESKIYVSGKVSFIKDDPGRQQIGSFNPLTSDDWTEMAYVGNTARLCQDIVNGELEQVEDWLSREGADPNTRDYTGRTPLHLAVMSSTPEIVKRIVDHGARLIARLADGRTALHLAAERGDVEIVKILMDKSNANEAEEEEKQSQKRNAKSAGMESSTDNQQEAMEDDESDLVLVSGATEDDQKSVATGSFIKVKKEAEEAIHDDAVPEEDDDSPDFYDVNVVAWDTPCSALHFAIVSGHDEVVKLLCQEFGADVLLPVKFHDHNNKPMAAILTLVLSTKLPIEKAKSMAETILSLGATCAQADLNGFTAFQRFVEANASKLIEVFLHLDKIGVNNSINHISWIDGRRILWPLQQAVQDGNVKLILQLLDAGAAPHLDFDTWLKSAKLSVHEWRLREGFEKNNSIFKTEVEQPITLAIKSSEPSVALELLKRGVDVNTMTGRSNELVEYKVFSENGQTVLDLVREQLQHLREYEPPVAILPELKHGMDDVLGQFKEGTWQHVTVQIAAIGAKKNNKKQLENYEKTKARLANLEGMQEKQAEIDSAIATLEEVERIVLESGGKTFLELHPEFKKKATDDQARRWRPSKESPEFSYTFNFYPATDITERRREKYIELFEAAWSGDLDKIKSLTLVSWDPENNEPPLQISLGTGEDTVFSLAYKRGHLDVAKAVLEIAQAQYVPDEKPLARYRMEDEQSGDSEADEGGDDVPKIYCEIIDETYTVEDIGRVSMQVKSRVKPIDILQSEFPIYTLTDDKTDFSCSKGHLLRHVILNNDRKGLQYYYDLALSLAGQNKGEGEVERLETFPQWAFRLAIRKGRLEMLADMMKWGGAGLPIASLVKNTGFELKERSQYYQGLTVYGQKRRDWANASRGVISRHVDSAESPLIYAARKGSLESVEWFLSDAPLRIYLDFGRSKAADKDARLKHLNQFPGAFEKAVTRWLGAQNDLVVSAAILGRNDPKTERLVEYLIQVCPSSLEKKSSNGMAPLFLACWLGRLNLIKLLITKGADQTVKDNNYDNILHAALEKDPSPLQLTAFLKMLDPGLLPTLFKGRAGIQASDGCTPLHRWLSRHTDRFRNQPDRYVQVLRVLLSFSNGKELDTFDAGGDTPLHTLIHKSAEPHIIKELLEFNPQLLYRENAVGGTPCELAHDMFVKSCVAEPPSHRYRYGFHSNSFAQDLLSKQPEACAREAKEGKTDETPSSNVQRIYNLVNEFAGAHPGKRRLVGLHEANDVAKRIGETYQGQRYGWKNSKGNARRMRRREDSDRLEGGEEEQEDEAGRDDVVSGGLHAHRKSTWPEHQVG</sequence>
<protein>
    <recommendedName>
        <fullName evidence="8">Ankyrin repeat protein</fullName>
    </recommendedName>
</protein>
<dbReference type="InterPro" id="IPR036770">
    <property type="entry name" value="Ankyrin_rpt-contain_sf"/>
</dbReference>
<keyword evidence="1" id="KW-0677">Repeat</keyword>
<feature type="repeat" description="ANK" evidence="3">
    <location>
        <begin position="568"/>
        <end position="600"/>
    </location>
</feature>
<organism evidence="6 7">
    <name type="scientific">Cytospora mali</name>
    <name type="common">Apple Valsa canker fungus</name>
    <name type="synonym">Valsa mali</name>
    <dbReference type="NCBI Taxonomy" id="578113"/>
    <lineage>
        <taxon>Eukaryota</taxon>
        <taxon>Fungi</taxon>
        <taxon>Dikarya</taxon>
        <taxon>Ascomycota</taxon>
        <taxon>Pezizomycotina</taxon>
        <taxon>Sordariomycetes</taxon>
        <taxon>Sordariomycetidae</taxon>
        <taxon>Diaporthales</taxon>
        <taxon>Cytosporaceae</taxon>
        <taxon>Cytospora</taxon>
    </lineage>
</organism>
<dbReference type="STRING" id="694573.A0A194UQE4"/>
<dbReference type="Proteomes" id="UP000078576">
    <property type="component" value="Unassembled WGS sequence"/>
</dbReference>
<dbReference type="InterPro" id="IPR002110">
    <property type="entry name" value="Ankyrin_rpt"/>
</dbReference>
<evidence type="ECO:0008006" key="8">
    <source>
        <dbReference type="Google" id="ProtNLM"/>
    </source>
</evidence>
<dbReference type="PANTHER" id="PTHR24178:SF9">
    <property type="entry name" value="ANK_REP_REGION DOMAIN-CONTAINING PROTEIN"/>
    <property type="match status" value="1"/>
</dbReference>
<evidence type="ECO:0000256" key="2">
    <source>
        <dbReference type="ARBA" id="ARBA00023043"/>
    </source>
</evidence>
<dbReference type="Pfam" id="PF12796">
    <property type="entry name" value="Ank_2"/>
    <property type="match status" value="1"/>
</dbReference>
<dbReference type="Pfam" id="PF26128">
    <property type="entry name" value="Gad2"/>
    <property type="match status" value="1"/>
</dbReference>
<name>A0A194UQE4_CYTMA</name>
<proteinExistence type="predicted"/>
<feature type="coiled-coil region" evidence="4">
    <location>
        <begin position="972"/>
        <end position="1015"/>
    </location>
</feature>
<evidence type="ECO:0000313" key="6">
    <source>
        <dbReference type="EMBL" id="KUI53895.1"/>
    </source>
</evidence>
<dbReference type="OrthoDB" id="539213at2759"/>
<dbReference type="PROSITE" id="PS50088">
    <property type="entry name" value="ANK_REPEAT"/>
    <property type="match status" value="3"/>
</dbReference>
<feature type="region of interest" description="Disordered" evidence="5">
    <location>
        <begin position="595"/>
        <end position="629"/>
    </location>
</feature>
<dbReference type="SUPFAM" id="SSF48403">
    <property type="entry name" value="Ankyrin repeat"/>
    <property type="match status" value="2"/>
</dbReference>
<feature type="compositionally biased region" description="Basic and acidic residues" evidence="5">
    <location>
        <begin position="1718"/>
        <end position="1727"/>
    </location>
</feature>
<evidence type="ECO:0000313" key="7">
    <source>
        <dbReference type="Proteomes" id="UP000078576"/>
    </source>
</evidence>
<evidence type="ECO:0000256" key="4">
    <source>
        <dbReference type="SAM" id="Coils"/>
    </source>
</evidence>
<keyword evidence="2 3" id="KW-0040">ANK repeat</keyword>
<evidence type="ECO:0000256" key="5">
    <source>
        <dbReference type="SAM" id="MobiDB-lite"/>
    </source>
</evidence>
<feature type="region of interest" description="Disordered" evidence="5">
    <location>
        <begin position="1703"/>
        <end position="1760"/>
    </location>
</feature>
<feature type="repeat" description="ANK" evidence="3">
    <location>
        <begin position="1442"/>
        <end position="1474"/>
    </location>
</feature>